<proteinExistence type="predicted"/>
<dbReference type="EMBL" id="JRPR02000001">
    <property type="protein sequence ID" value="TLD97726.1"/>
    <property type="molecule type" value="Genomic_DNA"/>
</dbReference>
<sequence>MNRSIYDETLRILHESFAQHINVTEAKLASQKALFELLESNPQMENDIRMGILHFYNQCGLGCFVHYDKHQLQVITRIKNPTHNLYVQRIYNFLKDKMPHFNPKAPADEDFKALCNFADSMLDLQTSAKRDALKAALRQVFGIQPRDALFFKDGHLKVSQFDYEIVKINSEIRKINSSSHINVLNNDDKKALDNALLTTNIQSLIVQNTLNILHNDIDLTSIDNLSFNERFSFFAIQKLRVYLESLHISEVDSLAKSIYCMGLVQKYAWVMFEVVAKELLELCAKDNANATAFIEFYNGAPITLHHDTFKKPSIIDSNGNTWTMPRIKEVLKNKMNVEFDIERMQKQADTLSEQIHSITTQIAQNEAEKKECMTKDSSYQDLLESQNRQLRTLVDKKSPKEHIDELTNDINALILNKSNVLNHLEQIQSTLADLNNQHLKLLNSQETLQEQISYSLKKNKERFLQYDLLTRALSEALANGRELV</sequence>
<keyword evidence="1" id="KW-0175">Coiled coil</keyword>
<protein>
    <submittedName>
        <fullName evidence="2">Uncharacterized protein</fullName>
    </submittedName>
</protein>
<dbReference type="STRING" id="1677920.LS71_03905"/>
<gene>
    <name evidence="2" type="ORF">LS71_003055</name>
</gene>
<feature type="coiled-coil region" evidence="1">
    <location>
        <begin position="417"/>
        <end position="451"/>
    </location>
</feature>
<dbReference type="AlphaFoldDB" id="A0A4U8TCM4"/>
<organism evidence="2 3">
    <name type="scientific">Helicobacter jaachi</name>
    <dbReference type="NCBI Taxonomy" id="1677920"/>
    <lineage>
        <taxon>Bacteria</taxon>
        <taxon>Pseudomonadati</taxon>
        <taxon>Campylobacterota</taxon>
        <taxon>Epsilonproteobacteria</taxon>
        <taxon>Campylobacterales</taxon>
        <taxon>Helicobacteraceae</taxon>
        <taxon>Helicobacter</taxon>
    </lineage>
</organism>
<accession>A0A4U8TCM4</accession>
<name>A0A4U8TCM4_9HELI</name>
<dbReference type="RefSeq" id="WP_034353917.1">
    <property type="nucleotide sequence ID" value="NZ_JRPR02000001.1"/>
</dbReference>
<reference evidence="2 3" key="1">
    <citation type="journal article" date="2014" name="Genome Announc.">
        <title>Draft genome sequences of eight enterohepatic helicobacter species isolated from both laboratory and wild rodents.</title>
        <authorList>
            <person name="Sheh A."/>
            <person name="Shen Z."/>
            <person name="Fox J.G."/>
        </authorList>
    </citation>
    <scope>NUCLEOTIDE SEQUENCE [LARGE SCALE GENOMIC DNA]</scope>
    <source>
        <strain evidence="2 3">MIT 09-6949</strain>
    </source>
</reference>
<feature type="coiled-coil region" evidence="1">
    <location>
        <begin position="327"/>
        <end position="361"/>
    </location>
</feature>
<comment type="caution">
    <text evidence="2">The sequence shown here is derived from an EMBL/GenBank/DDBJ whole genome shotgun (WGS) entry which is preliminary data.</text>
</comment>
<evidence type="ECO:0000313" key="3">
    <source>
        <dbReference type="Proteomes" id="UP000029733"/>
    </source>
</evidence>
<dbReference type="OrthoDB" id="5317919at2"/>
<keyword evidence="3" id="KW-1185">Reference proteome</keyword>
<evidence type="ECO:0000313" key="2">
    <source>
        <dbReference type="EMBL" id="TLD97726.1"/>
    </source>
</evidence>
<evidence type="ECO:0000256" key="1">
    <source>
        <dbReference type="SAM" id="Coils"/>
    </source>
</evidence>
<dbReference type="Proteomes" id="UP000029733">
    <property type="component" value="Unassembled WGS sequence"/>
</dbReference>